<comment type="subcellular location">
    <subcellularLocation>
        <location evidence="1">Membrane</location>
        <topology evidence="1">Multi-pass membrane protein</topology>
    </subcellularLocation>
</comment>
<dbReference type="GO" id="GO:0016020">
    <property type="term" value="C:membrane"/>
    <property type="evidence" value="ECO:0007669"/>
    <property type="project" value="UniProtKB-SubCell"/>
</dbReference>
<dbReference type="AlphaFoldDB" id="A0A927CP74"/>
<evidence type="ECO:0000313" key="6">
    <source>
        <dbReference type="EMBL" id="MBD2870942.1"/>
    </source>
</evidence>
<evidence type="ECO:0000256" key="2">
    <source>
        <dbReference type="ARBA" id="ARBA00022692"/>
    </source>
</evidence>
<feature type="transmembrane region" description="Helical" evidence="5">
    <location>
        <begin position="36"/>
        <end position="53"/>
    </location>
</feature>
<dbReference type="InterPro" id="IPR002657">
    <property type="entry name" value="BilAc:Na_symport/Acr3"/>
</dbReference>
<name>A0A927CP74_9BACL</name>
<dbReference type="PANTHER" id="PTHR10361">
    <property type="entry name" value="SODIUM-BILE ACID COTRANSPORTER"/>
    <property type="match status" value="1"/>
</dbReference>
<feature type="transmembrane region" description="Helical" evidence="5">
    <location>
        <begin position="65"/>
        <end position="86"/>
    </location>
</feature>
<dbReference type="PROSITE" id="PS51257">
    <property type="entry name" value="PROKAR_LIPOPROTEIN"/>
    <property type="match status" value="1"/>
</dbReference>
<keyword evidence="7" id="KW-1185">Reference proteome</keyword>
<feature type="transmembrane region" description="Helical" evidence="5">
    <location>
        <begin position="200"/>
        <end position="219"/>
    </location>
</feature>
<evidence type="ECO:0000256" key="5">
    <source>
        <dbReference type="SAM" id="Phobius"/>
    </source>
</evidence>
<proteinExistence type="predicted"/>
<evidence type="ECO:0000256" key="3">
    <source>
        <dbReference type="ARBA" id="ARBA00022989"/>
    </source>
</evidence>
<dbReference type="InterPro" id="IPR004710">
    <property type="entry name" value="Bilac:Na_transpt"/>
</dbReference>
<protein>
    <submittedName>
        <fullName evidence="6">Bile acid:sodium symporter</fullName>
    </submittedName>
</protein>
<reference evidence="6" key="1">
    <citation type="submission" date="2020-09" db="EMBL/GenBank/DDBJ databases">
        <title>A novel bacterium of genus Paenibacillus, isolated from South China Sea.</title>
        <authorList>
            <person name="Huang H."/>
            <person name="Mo K."/>
            <person name="Hu Y."/>
        </authorList>
    </citation>
    <scope>NUCLEOTIDE SEQUENCE</scope>
    <source>
        <strain evidence="6">IB182493</strain>
    </source>
</reference>
<keyword evidence="4 5" id="KW-0472">Membrane</keyword>
<keyword evidence="2 5" id="KW-0812">Transmembrane</keyword>
<dbReference type="EMBL" id="JACXIY010000025">
    <property type="protein sequence ID" value="MBD2870942.1"/>
    <property type="molecule type" value="Genomic_DNA"/>
</dbReference>
<evidence type="ECO:0000256" key="4">
    <source>
        <dbReference type="ARBA" id="ARBA00023136"/>
    </source>
</evidence>
<feature type="transmembrane region" description="Helical" evidence="5">
    <location>
        <begin position="12"/>
        <end position="30"/>
    </location>
</feature>
<dbReference type="PANTHER" id="PTHR10361:SF28">
    <property type="entry name" value="P3 PROTEIN-RELATED"/>
    <property type="match status" value="1"/>
</dbReference>
<evidence type="ECO:0000313" key="7">
    <source>
        <dbReference type="Proteomes" id="UP000632125"/>
    </source>
</evidence>
<evidence type="ECO:0000256" key="1">
    <source>
        <dbReference type="ARBA" id="ARBA00004141"/>
    </source>
</evidence>
<gene>
    <name evidence="6" type="ORF">IDH41_20360</name>
</gene>
<accession>A0A927CP74</accession>
<dbReference type="RefSeq" id="WP_190864286.1">
    <property type="nucleotide sequence ID" value="NZ_JACXIY010000025.1"/>
</dbReference>
<sequence length="312" mass="33366">MSTLNRKLDRYIVLILPLFMLAGCLLHRPLHDASWLVQYLFMLLTLLSSMGLRKEDLLGIFRHPRPALAVLLIAHIGFPLLCYFVLQLVELDASLRQGVLLAMMMPIGITSIAWVALTGGHVGAAVSMVSLSTLLSPLLVPGALTLAWGSQIGVTEQASLVAGLVKLVLLPCAAGIVLGHFVPRTGGFKLAASLASKASLYLIVMLNAAAVMGIIGQIGDQLMKTAILIGAVILAGYVLNWTILFCLGITSGMEVAYTYSGGVRNYTAGLVLAQLYFPPAVAVPVMIAILLQHPSALLAHAFFSNRFKEPRL</sequence>
<feature type="transmembrane region" description="Helical" evidence="5">
    <location>
        <begin position="160"/>
        <end position="179"/>
    </location>
</feature>
<comment type="caution">
    <text evidence="6">The sequence shown here is derived from an EMBL/GenBank/DDBJ whole genome shotgun (WGS) entry which is preliminary data.</text>
</comment>
<dbReference type="Proteomes" id="UP000632125">
    <property type="component" value="Unassembled WGS sequence"/>
</dbReference>
<feature type="transmembrane region" description="Helical" evidence="5">
    <location>
        <begin position="98"/>
        <end position="117"/>
    </location>
</feature>
<dbReference type="InterPro" id="IPR038770">
    <property type="entry name" value="Na+/solute_symporter_sf"/>
</dbReference>
<feature type="transmembrane region" description="Helical" evidence="5">
    <location>
        <begin position="124"/>
        <end position="148"/>
    </location>
</feature>
<dbReference type="Pfam" id="PF01758">
    <property type="entry name" value="SBF"/>
    <property type="match status" value="1"/>
</dbReference>
<organism evidence="6 7">
    <name type="scientific">Paenibacillus arenilitoris</name>
    <dbReference type="NCBI Taxonomy" id="2772299"/>
    <lineage>
        <taxon>Bacteria</taxon>
        <taxon>Bacillati</taxon>
        <taxon>Bacillota</taxon>
        <taxon>Bacilli</taxon>
        <taxon>Bacillales</taxon>
        <taxon>Paenibacillaceae</taxon>
        <taxon>Paenibacillus</taxon>
    </lineage>
</organism>
<keyword evidence="3 5" id="KW-1133">Transmembrane helix</keyword>
<feature type="transmembrane region" description="Helical" evidence="5">
    <location>
        <begin position="225"/>
        <end position="249"/>
    </location>
</feature>
<dbReference type="Gene3D" id="1.20.1530.20">
    <property type="match status" value="1"/>
</dbReference>